<evidence type="ECO:0008006" key="3">
    <source>
        <dbReference type="Google" id="ProtNLM"/>
    </source>
</evidence>
<dbReference type="RefSeq" id="WP_135110746.1">
    <property type="nucleotide sequence ID" value="NZ_SRHY01000028.1"/>
</dbReference>
<dbReference type="EMBL" id="SRHY01000028">
    <property type="protein sequence ID" value="TFJ92139.1"/>
    <property type="molecule type" value="Genomic_DNA"/>
</dbReference>
<dbReference type="OrthoDB" id="886754at2"/>
<evidence type="ECO:0000313" key="1">
    <source>
        <dbReference type="EMBL" id="TFJ92139.1"/>
    </source>
</evidence>
<sequence>MKLNVRNKISQLGRSGKIAEGRILKEAGNKLSEGISDNINRSSINSAGYVHLQDAIKVGNVRTNGYGERSVQVGASKDKSYILKFLELGTSKMPAQAPMEKGIAHTNDDVARVLSDGYQRILRL</sequence>
<proteinExistence type="predicted"/>
<dbReference type="AlphaFoldDB" id="A0A4Y9A8I0"/>
<evidence type="ECO:0000313" key="2">
    <source>
        <dbReference type="Proteomes" id="UP000298484"/>
    </source>
</evidence>
<dbReference type="InterPro" id="IPR010064">
    <property type="entry name" value="HK97-gp10_tail"/>
</dbReference>
<dbReference type="Proteomes" id="UP000298484">
    <property type="component" value="Unassembled WGS sequence"/>
</dbReference>
<gene>
    <name evidence="1" type="ORF">E4U82_13745</name>
</gene>
<dbReference type="Pfam" id="PF04883">
    <property type="entry name" value="HK97-gp10_like"/>
    <property type="match status" value="1"/>
</dbReference>
<dbReference type="NCBIfam" id="TIGR01725">
    <property type="entry name" value="phge_HK97_gp10"/>
    <property type="match status" value="1"/>
</dbReference>
<name>A0A4Y9A8I0_9BACI</name>
<comment type="caution">
    <text evidence="1">The sequence shown here is derived from an EMBL/GenBank/DDBJ whole genome shotgun (WGS) entry which is preliminary data.</text>
</comment>
<protein>
    <recommendedName>
        <fullName evidence="3">HK97 gp10 family phage protein</fullName>
    </recommendedName>
</protein>
<keyword evidence="2" id="KW-1185">Reference proteome</keyword>
<accession>A0A4Y9A8I0</accession>
<organism evidence="1 2">
    <name type="scientific">Lentibacillus salicampi</name>
    <dbReference type="NCBI Taxonomy" id="175306"/>
    <lineage>
        <taxon>Bacteria</taxon>
        <taxon>Bacillati</taxon>
        <taxon>Bacillota</taxon>
        <taxon>Bacilli</taxon>
        <taxon>Bacillales</taxon>
        <taxon>Bacillaceae</taxon>
        <taxon>Lentibacillus</taxon>
    </lineage>
</organism>
<reference evidence="1 2" key="1">
    <citation type="submission" date="2019-03" db="EMBL/GenBank/DDBJ databases">
        <title>Genome sequence of Lentibacillus salicampi ATCC BAA-719.</title>
        <authorList>
            <person name="Maclea K.S."/>
            <person name="Simoes Junior M."/>
        </authorList>
    </citation>
    <scope>NUCLEOTIDE SEQUENCE [LARGE SCALE GENOMIC DNA]</scope>
    <source>
        <strain evidence="1 2">ATCC BAA-719</strain>
    </source>
</reference>